<feature type="chain" id="PRO_5015735421" description="Cyanovirin-N domain-containing protein" evidence="1">
    <location>
        <begin position="28"/>
        <end position="179"/>
    </location>
</feature>
<proteinExistence type="predicted"/>
<feature type="domain" description="Cyanovirin-N" evidence="2">
    <location>
        <begin position="30"/>
        <end position="154"/>
    </location>
</feature>
<dbReference type="SUPFAM" id="SSF51322">
    <property type="entry name" value="Cyanovirin-N"/>
    <property type="match status" value="1"/>
</dbReference>
<evidence type="ECO:0000259" key="2">
    <source>
        <dbReference type="Pfam" id="PF08881"/>
    </source>
</evidence>
<dbReference type="InterPro" id="IPR011058">
    <property type="entry name" value="Cyanovirin-N"/>
</dbReference>
<dbReference type="InParanoid" id="A0A2T3A7S7"/>
<dbReference type="AlphaFoldDB" id="A0A2T3A7S7"/>
<dbReference type="Proteomes" id="UP000241462">
    <property type="component" value="Unassembled WGS sequence"/>
</dbReference>
<organism evidence="3 4">
    <name type="scientific">Coniella lustricola</name>
    <dbReference type="NCBI Taxonomy" id="2025994"/>
    <lineage>
        <taxon>Eukaryota</taxon>
        <taxon>Fungi</taxon>
        <taxon>Dikarya</taxon>
        <taxon>Ascomycota</taxon>
        <taxon>Pezizomycotina</taxon>
        <taxon>Sordariomycetes</taxon>
        <taxon>Sordariomycetidae</taxon>
        <taxon>Diaporthales</taxon>
        <taxon>Schizoparmaceae</taxon>
        <taxon>Coniella</taxon>
    </lineage>
</organism>
<sequence length="179" mass="19386">MICFSRSRGPLPAVVFLVLSVVRTVFAGEFTSTCANYYLGNGVSDSTGELFIEAWCHKWSDPAEPPAGGICTRLTLAECFKNDNGQLRALNEAEQQQQPQESLAATCDIESCAIRGDAWDGPIMTCYCLDLENEWQLASVNLNDHVGNYDGHLRCNAVTAPETCLDPSSPGSGSSSELR</sequence>
<dbReference type="OrthoDB" id="2947935at2759"/>
<keyword evidence="1" id="KW-0732">Signal</keyword>
<dbReference type="Pfam" id="PF08881">
    <property type="entry name" value="CVNH"/>
    <property type="match status" value="1"/>
</dbReference>
<evidence type="ECO:0000313" key="3">
    <source>
        <dbReference type="EMBL" id="PSR84447.1"/>
    </source>
</evidence>
<dbReference type="Gene3D" id="2.30.60.10">
    <property type="entry name" value="Cyanovirin-N"/>
    <property type="match status" value="1"/>
</dbReference>
<evidence type="ECO:0000313" key="4">
    <source>
        <dbReference type="Proteomes" id="UP000241462"/>
    </source>
</evidence>
<keyword evidence="4" id="KW-1185">Reference proteome</keyword>
<evidence type="ECO:0000256" key="1">
    <source>
        <dbReference type="SAM" id="SignalP"/>
    </source>
</evidence>
<protein>
    <recommendedName>
        <fullName evidence="2">Cyanovirin-N domain-containing protein</fullName>
    </recommendedName>
</protein>
<dbReference type="EMBL" id="KZ678443">
    <property type="protein sequence ID" value="PSR84447.1"/>
    <property type="molecule type" value="Genomic_DNA"/>
</dbReference>
<accession>A0A2T3A7S7</accession>
<name>A0A2T3A7S7_9PEZI</name>
<dbReference type="InterPro" id="IPR036673">
    <property type="entry name" value="Cyanovirin-N_sf"/>
</dbReference>
<feature type="signal peptide" evidence="1">
    <location>
        <begin position="1"/>
        <end position="27"/>
    </location>
</feature>
<gene>
    <name evidence="3" type="ORF">BD289DRAFT_261707</name>
</gene>
<reference evidence="3 4" key="1">
    <citation type="journal article" date="2018" name="Mycol. Prog.">
        <title>Coniella lustricola, a new species from submerged detritus.</title>
        <authorList>
            <person name="Raudabaugh D.B."/>
            <person name="Iturriaga T."/>
            <person name="Carver A."/>
            <person name="Mondo S."/>
            <person name="Pangilinan J."/>
            <person name="Lipzen A."/>
            <person name="He G."/>
            <person name="Amirebrahimi M."/>
            <person name="Grigoriev I.V."/>
            <person name="Miller A.N."/>
        </authorList>
    </citation>
    <scope>NUCLEOTIDE SEQUENCE [LARGE SCALE GENOMIC DNA]</scope>
    <source>
        <strain evidence="3 4">B22-T-1</strain>
    </source>
</reference>